<dbReference type="PROSITE" id="PS51746">
    <property type="entry name" value="PPM_2"/>
    <property type="match status" value="1"/>
</dbReference>
<comment type="catalytic activity">
    <reaction evidence="1">
        <text>O-phospho-L-seryl-[protein] + H2O = L-seryl-[protein] + phosphate</text>
        <dbReference type="Rhea" id="RHEA:20629"/>
        <dbReference type="Rhea" id="RHEA-COMP:9863"/>
        <dbReference type="Rhea" id="RHEA-COMP:11604"/>
        <dbReference type="ChEBI" id="CHEBI:15377"/>
        <dbReference type="ChEBI" id="CHEBI:29999"/>
        <dbReference type="ChEBI" id="CHEBI:43474"/>
        <dbReference type="ChEBI" id="CHEBI:83421"/>
        <dbReference type="EC" id="3.1.3.16"/>
    </reaction>
</comment>
<evidence type="ECO:0000313" key="3">
    <source>
        <dbReference type="EMBL" id="CAI3988944.1"/>
    </source>
</evidence>
<dbReference type="PANTHER" id="PTHR12320:SF1">
    <property type="entry name" value="PROTEIN PHOSPHATASE PTC7 HOMOLOG"/>
    <property type="match status" value="1"/>
</dbReference>
<dbReference type="EMBL" id="CAMXCT010001316">
    <property type="protein sequence ID" value="CAI3988944.1"/>
    <property type="molecule type" value="Genomic_DNA"/>
</dbReference>
<gene>
    <name evidence="3" type="ORF">C1SCF055_LOCUS16057</name>
</gene>
<keyword evidence="5" id="KW-1185">Reference proteome</keyword>
<comment type="cofactor">
    <cofactor evidence="1">
        <name>Mg(2+)</name>
        <dbReference type="ChEBI" id="CHEBI:18420"/>
    </cofactor>
</comment>
<evidence type="ECO:0000313" key="4">
    <source>
        <dbReference type="EMBL" id="CAL4776256.1"/>
    </source>
</evidence>
<feature type="domain" description="PPM-type phosphatase" evidence="2">
    <location>
        <begin position="42"/>
        <end position="295"/>
    </location>
</feature>
<evidence type="ECO:0000256" key="1">
    <source>
        <dbReference type="RuleBase" id="RU366020"/>
    </source>
</evidence>
<dbReference type="Gene3D" id="3.60.40.10">
    <property type="entry name" value="PPM-type phosphatase domain"/>
    <property type="match status" value="1"/>
</dbReference>
<keyword evidence="1" id="KW-0479">Metal-binding</keyword>
<dbReference type="PANTHER" id="PTHR12320">
    <property type="entry name" value="PROTEIN PHOSPHATASE 2C"/>
    <property type="match status" value="1"/>
</dbReference>
<keyword evidence="1" id="KW-0464">Manganese</keyword>
<dbReference type="GO" id="GO:0046872">
    <property type="term" value="F:metal ion binding"/>
    <property type="evidence" value="ECO:0007669"/>
    <property type="project" value="UniProtKB-UniRule"/>
</dbReference>
<proteinExistence type="inferred from homology"/>
<dbReference type="InterPro" id="IPR036457">
    <property type="entry name" value="PPM-type-like_dom_sf"/>
</dbReference>
<name>A0A9P1CC78_9DINO</name>
<protein>
    <recommendedName>
        <fullName evidence="1">Protein phosphatase</fullName>
        <ecNumber evidence="1">3.1.3.16</ecNumber>
    </recommendedName>
</protein>
<comment type="caution">
    <text evidence="3">The sequence shown here is derived from an EMBL/GenBank/DDBJ whole genome shotgun (WGS) entry which is preliminary data.</text>
</comment>
<dbReference type="SUPFAM" id="SSF81606">
    <property type="entry name" value="PP2C-like"/>
    <property type="match status" value="1"/>
</dbReference>
<comment type="cofactor">
    <cofactor evidence="1">
        <name>Mn(2+)</name>
        <dbReference type="ChEBI" id="CHEBI:29035"/>
    </cofactor>
</comment>
<dbReference type="InterPro" id="IPR001932">
    <property type="entry name" value="PPM-type_phosphatase-like_dom"/>
</dbReference>
<dbReference type="EC" id="3.1.3.16" evidence="1"/>
<dbReference type="AlphaFoldDB" id="A0A9P1CC78"/>
<keyword evidence="1" id="KW-0378">Hydrolase</keyword>
<dbReference type="GO" id="GO:0004722">
    <property type="term" value="F:protein serine/threonine phosphatase activity"/>
    <property type="evidence" value="ECO:0007669"/>
    <property type="project" value="UniProtKB-EC"/>
</dbReference>
<keyword evidence="1" id="KW-0460">Magnesium</keyword>
<comment type="catalytic activity">
    <reaction evidence="1">
        <text>O-phospho-L-threonyl-[protein] + H2O = L-threonyl-[protein] + phosphate</text>
        <dbReference type="Rhea" id="RHEA:47004"/>
        <dbReference type="Rhea" id="RHEA-COMP:11060"/>
        <dbReference type="Rhea" id="RHEA-COMP:11605"/>
        <dbReference type="ChEBI" id="CHEBI:15377"/>
        <dbReference type="ChEBI" id="CHEBI:30013"/>
        <dbReference type="ChEBI" id="CHEBI:43474"/>
        <dbReference type="ChEBI" id="CHEBI:61977"/>
        <dbReference type="EC" id="3.1.3.16"/>
    </reaction>
</comment>
<reference evidence="3" key="1">
    <citation type="submission" date="2022-10" db="EMBL/GenBank/DDBJ databases">
        <authorList>
            <person name="Chen Y."/>
            <person name="Dougan E. K."/>
            <person name="Chan C."/>
            <person name="Rhodes N."/>
            <person name="Thang M."/>
        </authorList>
    </citation>
    <scope>NUCLEOTIDE SEQUENCE</scope>
</reference>
<reference evidence="4 5" key="2">
    <citation type="submission" date="2024-05" db="EMBL/GenBank/DDBJ databases">
        <authorList>
            <person name="Chen Y."/>
            <person name="Shah S."/>
            <person name="Dougan E. K."/>
            <person name="Thang M."/>
            <person name="Chan C."/>
        </authorList>
    </citation>
    <scope>NUCLEOTIDE SEQUENCE [LARGE SCALE GENOMIC DNA]</scope>
</reference>
<dbReference type="Proteomes" id="UP001152797">
    <property type="component" value="Unassembled WGS sequence"/>
</dbReference>
<dbReference type="SMART" id="SM00332">
    <property type="entry name" value="PP2Cc"/>
    <property type="match status" value="1"/>
</dbReference>
<dbReference type="OrthoDB" id="60843at2759"/>
<dbReference type="EMBL" id="CAMXCT020001316">
    <property type="protein sequence ID" value="CAL1142319.1"/>
    <property type="molecule type" value="Genomic_DNA"/>
</dbReference>
<evidence type="ECO:0000259" key="2">
    <source>
        <dbReference type="PROSITE" id="PS51746"/>
    </source>
</evidence>
<dbReference type="SMART" id="SM00331">
    <property type="entry name" value="PP2C_SIG"/>
    <property type="match status" value="1"/>
</dbReference>
<comment type="similarity">
    <text evidence="1">Belongs to the PP2C family.</text>
</comment>
<organism evidence="3">
    <name type="scientific">Cladocopium goreaui</name>
    <dbReference type="NCBI Taxonomy" id="2562237"/>
    <lineage>
        <taxon>Eukaryota</taxon>
        <taxon>Sar</taxon>
        <taxon>Alveolata</taxon>
        <taxon>Dinophyceae</taxon>
        <taxon>Suessiales</taxon>
        <taxon>Symbiodiniaceae</taxon>
        <taxon>Cladocopium</taxon>
    </lineage>
</organism>
<accession>A0A9P1CC78</accession>
<dbReference type="Pfam" id="PF07228">
    <property type="entry name" value="SpoIIE"/>
    <property type="match status" value="1"/>
</dbReference>
<keyword evidence="1" id="KW-0904">Protein phosphatase</keyword>
<sequence>MAGALSVTPKGIGCEVKMEGQDWPAGPGRRRFTVESAARCVSKSLPRKPQPPVRHDCGDDAFFLTSLKDHIAIGVADGVSSWQRYGVNPALFAWELMVRCEEAAVKHAGKLEVVELMTAGFEAAVSQDGTLMGSTTACVASLHCDKGVLDVANLGDSGALVVQRDGKVILETKEQQHYFNCPYQLVCLPVSQRTGLAGGDLPASSDTYTTQVRIGDILVFATDGFFDNVFKDKAVEVISQMATLPVSEIAAQLVQLAYQASKSLEESPFGTAAASHGFRHRGGKPDDITVLVARVVAGPTGSTGH</sequence>
<dbReference type="EMBL" id="CAMXCT030001316">
    <property type="protein sequence ID" value="CAL4776256.1"/>
    <property type="molecule type" value="Genomic_DNA"/>
</dbReference>
<evidence type="ECO:0000313" key="5">
    <source>
        <dbReference type="Proteomes" id="UP001152797"/>
    </source>
</evidence>
<dbReference type="InterPro" id="IPR039123">
    <property type="entry name" value="PPTC7"/>
</dbReference>